<dbReference type="NCBIfam" id="TIGR00367">
    <property type="entry name" value="calcium/sodium antiporter"/>
    <property type="match status" value="1"/>
</dbReference>
<reference evidence="7 8" key="1">
    <citation type="submission" date="2014-08" db="EMBL/GenBank/DDBJ databases">
        <title>Porphyromonas crevioricanis strain:COT-253_OH1447 Genome sequencing.</title>
        <authorList>
            <person name="Wallis C."/>
            <person name="Deusch O."/>
            <person name="O'Flynn C."/>
            <person name="Davis I."/>
            <person name="Jospin G."/>
            <person name="Darling A.E."/>
            <person name="Coil D.A."/>
            <person name="Alexiev A."/>
            <person name="Horsfall A."/>
            <person name="Kirkwood N."/>
            <person name="Harris S."/>
            <person name="Eisen J.A."/>
        </authorList>
    </citation>
    <scope>NUCLEOTIDE SEQUENCE [LARGE SCALE GENOMIC DNA]</scope>
    <source>
        <strain evidence="8">COT-253 OH1447</strain>
    </source>
</reference>
<dbReference type="GO" id="GO:0005262">
    <property type="term" value="F:calcium channel activity"/>
    <property type="evidence" value="ECO:0007669"/>
    <property type="project" value="TreeGrafter"/>
</dbReference>
<dbReference type="Gene3D" id="1.20.1420.30">
    <property type="entry name" value="NCX, central ion-binding region"/>
    <property type="match status" value="2"/>
</dbReference>
<feature type="domain" description="Sodium/calcium exchanger membrane region" evidence="6">
    <location>
        <begin position="2"/>
        <end position="149"/>
    </location>
</feature>
<keyword evidence="4 5" id="KW-0472">Membrane</keyword>
<evidence type="ECO:0000256" key="4">
    <source>
        <dbReference type="ARBA" id="ARBA00023136"/>
    </source>
</evidence>
<feature type="transmembrane region" description="Helical" evidence="5">
    <location>
        <begin position="274"/>
        <end position="292"/>
    </location>
</feature>
<accession>A0AB34PH36</accession>
<dbReference type="GO" id="GO:0008273">
    <property type="term" value="F:calcium, potassium:sodium antiporter activity"/>
    <property type="evidence" value="ECO:0007669"/>
    <property type="project" value="TreeGrafter"/>
</dbReference>
<dbReference type="Proteomes" id="UP000030136">
    <property type="component" value="Unassembled WGS sequence"/>
</dbReference>
<evidence type="ECO:0000313" key="7">
    <source>
        <dbReference type="EMBL" id="KGN96475.1"/>
    </source>
</evidence>
<dbReference type="GO" id="GO:0005886">
    <property type="term" value="C:plasma membrane"/>
    <property type="evidence" value="ECO:0007669"/>
    <property type="project" value="TreeGrafter"/>
</dbReference>
<comment type="caution">
    <text evidence="7">The sequence shown here is derived from an EMBL/GenBank/DDBJ whole genome shotgun (WGS) entry which is preliminary data.</text>
</comment>
<feature type="transmembrane region" description="Helical" evidence="5">
    <location>
        <begin position="66"/>
        <end position="89"/>
    </location>
</feature>
<evidence type="ECO:0000256" key="3">
    <source>
        <dbReference type="ARBA" id="ARBA00022989"/>
    </source>
</evidence>
<proteinExistence type="predicted"/>
<dbReference type="InterPro" id="IPR004481">
    <property type="entry name" value="K/Na/Ca-exchanger"/>
</dbReference>
<comment type="subcellular location">
    <subcellularLocation>
        <location evidence="1">Membrane</location>
        <topology evidence="1">Multi-pass membrane protein</topology>
    </subcellularLocation>
</comment>
<dbReference type="RefSeq" id="WP_036889469.1">
    <property type="nucleotide sequence ID" value="NZ_JQJC01000003.1"/>
</dbReference>
<feature type="domain" description="Sodium/calcium exchanger membrane region" evidence="6">
    <location>
        <begin position="174"/>
        <end position="316"/>
    </location>
</feature>
<feature type="transmembrane region" description="Helical" evidence="5">
    <location>
        <begin position="172"/>
        <end position="197"/>
    </location>
</feature>
<feature type="transmembrane region" description="Helical" evidence="5">
    <location>
        <begin position="298"/>
        <end position="316"/>
    </location>
</feature>
<dbReference type="InterPro" id="IPR004837">
    <property type="entry name" value="NaCa_Exmemb"/>
</dbReference>
<evidence type="ECO:0000256" key="2">
    <source>
        <dbReference type="ARBA" id="ARBA00022692"/>
    </source>
</evidence>
<name>A0AB34PH36_9PORP</name>
<evidence type="ECO:0000256" key="5">
    <source>
        <dbReference type="SAM" id="Phobius"/>
    </source>
</evidence>
<feature type="transmembrane region" description="Helical" evidence="5">
    <location>
        <begin position="134"/>
        <end position="152"/>
    </location>
</feature>
<sequence>MSFLLLIIGLILVVGGAHYLTDGASSIAHNKGVSPLVIGLTVVAFGTSAPELAVSVSSALQGSGDIAVGNVVGSNILNILLIGGLSAIISTLSVSRSSIKYEIPMCLLFSILLSAMCLDHFLGGGVNQISRFEGMMLLLCFFAFFGYTFWITRQSKRAAENTSVNVKSKSTWLSIILVGGGLAGLIFGGDLFVKNAIDIARQYKVPESVIGLTIVAIGTSLPELATSVIAAIKGEHDIAIGNIVGSNIFNMTLILGTSACITPLSMSGIFWTDLLVMIIAVAMLFLFSLLWGERKINRVEGTLLLITFTGYMYFLLSSSNI</sequence>
<feature type="transmembrane region" description="Helical" evidence="5">
    <location>
        <begin position="209"/>
        <end position="232"/>
    </location>
</feature>
<dbReference type="PANTHER" id="PTHR10846:SF8">
    <property type="entry name" value="INNER MEMBRANE PROTEIN YRBG"/>
    <property type="match status" value="1"/>
</dbReference>
<dbReference type="Pfam" id="PF01699">
    <property type="entry name" value="Na_Ca_ex"/>
    <property type="match status" value="2"/>
</dbReference>
<organism evidence="7 8">
    <name type="scientific">Porphyromonas crevioricanis</name>
    <dbReference type="NCBI Taxonomy" id="393921"/>
    <lineage>
        <taxon>Bacteria</taxon>
        <taxon>Pseudomonadati</taxon>
        <taxon>Bacteroidota</taxon>
        <taxon>Bacteroidia</taxon>
        <taxon>Bacteroidales</taxon>
        <taxon>Porphyromonadaceae</taxon>
        <taxon>Porphyromonas</taxon>
    </lineage>
</organism>
<protein>
    <submittedName>
        <fullName evidence="7">Sodium:proton exchanger</fullName>
    </submittedName>
</protein>
<evidence type="ECO:0000259" key="6">
    <source>
        <dbReference type="Pfam" id="PF01699"/>
    </source>
</evidence>
<dbReference type="EMBL" id="JQJC01000003">
    <property type="protein sequence ID" value="KGN96475.1"/>
    <property type="molecule type" value="Genomic_DNA"/>
</dbReference>
<feature type="transmembrane region" description="Helical" evidence="5">
    <location>
        <begin position="33"/>
        <end position="54"/>
    </location>
</feature>
<evidence type="ECO:0000313" key="8">
    <source>
        <dbReference type="Proteomes" id="UP000030136"/>
    </source>
</evidence>
<dbReference type="PANTHER" id="PTHR10846">
    <property type="entry name" value="SODIUM/POTASSIUM/CALCIUM EXCHANGER"/>
    <property type="match status" value="1"/>
</dbReference>
<dbReference type="AlphaFoldDB" id="A0AB34PH36"/>
<keyword evidence="3 5" id="KW-1133">Transmembrane helix</keyword>
<evidence type="ECO:0000256" key="1">
    <source>
        <dbReference type="ARBA" id="ARBA00004141"/>
    </source>
</evidence>
<keyword evidence="2 5" id="KW-0812">Transmembrane</keyword>
<gene>
    <name evidence="7" type="ORF">HQ38_01455</name>
</gene>
<feature type="transmembrane region" description="Helical" evidence="5">
    <location>
        <begin position="238"/>
        <end position="262"/>
    </location>
</feature>
<dbReference type="InterPro" id="IPR044880">
    <property type="entry name" value="NCX_ion-bd_dom_sf"/>
</dbReference>
<dbReference type="GO" id="GO:0006874">
    <property type="term" value="P:intracellular calcium ion homeostasis"/>
    <property type="evidence" value="ECO:0007669"/>
    <property type="project" value="TreeGrafter"/>
</dbReference>